<proteinExistence type="inferred from homology"/>
<dbReference type="EMBL" id="AWVP01000019">
    <property type="protein sequence ID" value="ERK60013.1"/>
    <property type="molecule type" value="Genomic_DNA"/>
</dbReference>
<dbReference type="PANTHER" id="PTHR43025:SF3">
    <property type="entry name" value="MONOGALACTOSYLDIACYLGLYCEROL SYNTHASE 1, CHLOROPLASTIC"/>
    <property type="match status" value="1"/>
</dbReference>
<dbReference type="PANTHER" id="PTHR43025">
    <property type="entry name" value="MONOGALACTOSYLDIACYLGLYCEROL SYNTHASE"/>
    <property type="match status" value="1"/>
</dbReference>
<dbReference type="GO" id="GO:0016020">
    <property type="term" value="C:membrane"/>
    <property type="evidence" value="ECO:0007669"/>
    <property type="project" value="UniProtKB-SubCell"/>
</dbReference>
<accession>U2S2T2</accession>
<dbReference type="GO" id="GO:0009247">
    <property type="term" value="P:glycolipid biosynthetic process"/>
    <property type="evidence" value="ECO:0007669"/>
    <property type="project" value="InterPro"/>
</dbReference>
<evidence type="ECO:0000256" key="2">
    <source>
        <dbReference type="ARBA" id="ARBA00006962"/>
    </source>
</evidence>
<dbReference type="Pfam" id="PF06925">
    <property type="entry name" value="MGDG_synth"/>
    <property type="match status" value="1"/>
</dbReference>
<dbReference type="HOGENOM" id="CLU_028367_0_1_9"/>
<comment type="similarity">
    <text evidence="2">Belongs to the glycosyltransferase 28 family.</text>
</comment>
<feature type="domain" description="Diacylglycerol glucosyltransferase N-terminal" evidence="6">
    <location>
        <begin position="16"/>
        <end position="173"/>
    </location>
</feature>
<dbReference type="InterPro" id="IPR050519">
    <property type="entry name" value="Glycosyltransf_28_UgtP"/>
</dbReference>
<dbReference type="AlphaFoldDB" id="U2S2T2"/>
<evidence type="ECO:0000256" key="4">
    <source>
        <dbReference type="ARBA" id="ARBA00022679"/>
    </source>
</evidence>
<evidence type="ECO:0000256" key="1">
    <source>
        <dbReference type="ARBA" id="ARBA00004370"/>
    </source>
</evidence>
<dbReference type="InterPro" id="IPR009695">
    <property type="entry name" value="Diacylglyc_glucosyltr_N"/>
</dbReference>
<dbReference type="GO" id="GO:0016758">
    <property type="term" value="F:hexosyltransferase activity"/>
    <property type="evidence" value="ECO:0007669"/>
    <property type="project" value="InterPro"/>
</dbReference>
<reference evidence="7 8" key="1">
    <citation type="submission" date="2013-08" db="EMBL/GenBank/DDBJ databases">
        <authorList>
            <person name="Weinstock G."/>
            <person name="Sodergren E."/>
            <person name="Wylie T."/>
            <person name="Fulton L."/>
            <person name="Fulton R."/>
            <person name="Fronick C."/>
            <person name="O'Laughlin M."/>
            <person name="Godfrey J."/>
            <person name="Miner T."/>
            <person name="Herter B."/>
            <person name="Appelbaum E."/>
            <person name="Cordes M."/>
            <person name="Lek S."/>
            <person name="Wollam A."/>
            <person name="Pepin K.H."/>
            <person name="Palsikar V.B."/>
            <person name="Mitreva M."/>
            <person name="Wilson R.K."/>
        </authorList>
    </citation>
    <scope>NUCLEOTIDE SEQUENCE [LARGE SCALE GENOMIC DNA]</scope>
    <source>
        <strain evidence="7 8">ATCC 700627</strain>
    </source>
</reference>
<dbReference type="PATRIC" id="fig|1321820.3.peg.361"/>
<dbReference type="eggNOG" id="COG0707">
    <property type="taxonomic scope" value="Bacteria"/>
</dbReference>
<dbReference type="SUPFAM" id="SSF53756">
    <property type="entry name" value="UDP-Glycosyltransferase/glycogen phosphorylase"/>
    <property type="match status" value="1"/>
</dbReference>
<evidence type="ECO:0000259" key="6">
    <source>
        <dbReference type="Pfam" id="PF06925"/>
    </source>
</evidence>
<feature type="domain" description="Glycosyl transferase family 28 C-terminal" evidence="5">
    <location>
        <begin position="220"/>
        <end position="350"/>
    </location>
</feature>
<organism evidence="7 8">
    <name type="scientific">Gemella bergeri ATCC 700627</name>
    <dbReference type="NCBI Taxonomy" id="1321820"/>
    <lineage>
        <taxon>Bacteria</taxon>
        <taxon>Bacillati</taxon>
        <taxon>Bacillota</taxon>
        <taxon>Bacilli</taxon>
        <taxon>Bacillales</taxon>
        <taxon>Gemellaceae</taxon>
        <taxon>Gemella</taxon>
    </lineage>
</organism>
<dbReference type="Proteomes" id="UP000016637">
    <property type="component" value="Unassembled WGS sequence"/>
</dbReference>
<gene>
    <name evidence="7" type="ORF">HMPREF1983_00367</name>
</gene>
<dbReference type="Pfam" id="PF04101">
    <property type="entry name" value="Glyco_tran_28_C"/>
    <property type="match status" value="1"/>
</dbReference>
<evidence type="ECO:0000313" key="8">
    <source>
        <dbReference type="Proteomes" id="UP000016637"/>
    </source>
</evidence>
<name>U2S2T2_9BACL</name>
<keyword evidence="3" id="KW-0328">Glycosyltransferase</keyword>
<sequence length="365" mass="42129">MKKRILLITGSFGNGHLQVSGNLKEMFEKKYKDRVIVDECDLFLQAHPCLTSVLRKLYLYSFSYFKDVYGYLYYMGKNNKQTSVYRYFSYHYLYSKIEKFKPDIIVSTFPTPALTLLKNRKIPVVNVVTDYHFHKSWLTEDALKYFVPCENTKIQFTEAGVEGKNIKVLGLPISEKFDIQISQKQWLAKNNLDIKKETLLLVAGAFGVLKNFNKIVNAILMRNKNVQLVIICGKNIKLKNLLQRLYKENSHVKVLGYTTNMREWMQVSTIIVTKAGGVTITESLASNIPLVLLKPVPGQEKENALYFEKNNMAKIADKNRKLVDIISELLENKQQLIEIKNNMAQNYLTNATEKICEDIVKIIKV</sequence>
<dbReference type="Gene3D" id="3.40.50.2000">
    <property type="entry name" value="Glycogen Phosphorylase B"/>
    <property type="match status" value="1"/>
</dbReference>
<dbReference type="RefSeq" id="WP_021752729.1">
    <property type="nucleotide sequence ID" value="NZ_KI271820.1"/>
</dbReference>
<keyword evidence="8" id="KW-1185">Reference proteome</keyword>
<comment type="caution">
    <text evidence="7">The sequence shown here is derived from an EMBL/GenBank/DDBJ whole genome shotgun (WGS) entry which is preliminary data.</text>
</comment>
<evidence type="ECO:0000313" key="7">
    <source>
        <dbReference type="EMBL" id="ERK60013.1"/>
    </source>
</evidence>
<protein>
    <submittedName>
        <fullName evidence="7">Monogalactosyldiacylglycerol synthase protein</fullName>
    </submittedName>
</protein>
<comment type="subcellular location">
    <subcellularLocation>
        <location evidence="1">Membrane</location>
    </subcellularLocation>
</comment>
<keyword evidence="4" id="KW-0808">Transferase</keyword>
<evidence type="ECO:0000256" key="3">
    <source>
        <dbReference type="ARBA" id="ARBA00022676"/>
    </source>
</evidence>
<dbReference type="InterPro" id="IPR007235">
    <property type="entry name" value="Glyco_trans_28_C"/>
</dbReference>
<evidence type="ECO:0000259" key="5">
    <source>
        <dbReference type="Pfam" id="PF04101"/>
    </source>
</evidence>